<keyword evidence="7" id="KW-0998">Cell outer membrane</keyword>
<comment type="subcellular location">
    <subcellularLocation>
        <location evidence="1">Cell outer membrane</location>
        <topology evidence="1">Multi-pass membrane protein</topology>
    </subcellularLocation>
</comment>
<accession>A0A133XNI9</accession>
<dbReference type="PANTHER" id="PTHR35093:SF3">
    <property type="entry name" value="LONG-CHAIN FATTY ACID TRANSPORT PROTEIN"/>
    <property type="match status" value="1"/>
</dbReference>
<keyword evidence="3" id="KW-1134">Transmembrane beta strand</keyword>
<sequence length="402" mass="43212">MNKMMLRTVPALLLLAFAGGASAAAFQLWEQNASGLGNAYAGSAAVADNASTIFFNPAGMTQLPGLHLSAGVTGVGPSYKFQNSGSTGTGGNGGDAGGWAAVPNAYFSAQLAPNWFVGFGISAPFGLATEYDDSNWIGRYQSLKSEVKTVNYNPSLGYRVNDKVSLGLGINYQTIDAELTSALPDARSYSRLKGDDAAWGWNAGALFTLSPAMRVGVSYRSTMDYTLEGNASTALSSTPIRADVKLPDTFILSVWQQVSDRWEAMGDLSYTRWNSLKSLNVYSRNSGALVSTENFNYDNAWRFAWGAAYKATDALKVKFGIAYDRTPVSDSDRSARVPDNDRVWFSLGGQWNAGTAGKFDLGYTYLYVKDPNINQTSRVGTTLRGTYDDSAHILGVQYSAGF</sequence>
<name>A0A133XNI9_9RHOO</name>
<evidence type="ECO:0000256" key="6">
    <source>
        <dbReference type="ARBA" id="ARBA00023136"/>
    </source>
</evidence>
<keyword evidence="5 8" id="KW-0732">Signal</keyword>
<reference evidence="9 10" key="1">
    <citation type="submission" date="2015-12" db="EMBL/GenBank/DDBJ databases">
        <title>Nitrous oxide reduction kinetics distinguish bacteria harboring typical versus atypical NosZ.</title>
        <authorList>
            <person name="Yoon S."/>
            <person name="Nissen S."/>
            <person name="Park D."/>
            <person name="Sanford R.A."/>
            <person name="Loeffler F.E."/>
        </authorList>
    </citation>
    <scope>NUCLEOTIDE SEQUENCE [LARGE SCALE GENOMIC DNA]</scope>
    <source>
        <strain evidence="9 10">ATCC BAA-841</strain>
    </source>
</reference>
<dbReference type="RefSeq" id="WP_066880024.1">
    <property type="nucleotide sequence ID" value="NZ_LODL01000005.1"/>
</dbReference>
<evidence type="ECO:0000256" key="1">
    <source>
        <dbReference type="ARBA" id="ARBA00004571"/>
    </source>
</evidence>
<evidence type="ECO:0000256" key="8">
    <source>
        <dbReference type="SAM" id="SignalP"/>
    </source>
</evidence>
<evidence type="ECO:0000313" key="10">
    <source>
        <dbReference type="Proteomes" id="UP000070186"/>
    </source>
</evidence>
<keyword evidence="10" id="KW-1185">Reference proteome</keyword>
<dbReference type="InterPro" id="IPR005017">
    <property type="entry name" value="OMPP1/FadL/TodX"/>
</dbReference>
<dbReference type="Gene3D" id="2.40.160.60">
    <property type="entry name" value="Outer membrane protein transport protein (OMPP1/FadL/TodX)"/>
    <property type="match status" value="1"/>
</dbReference>
<protein>
    <submittedName>
        <fullName evidence="9">Long-chain fatty acid transporter</fullName>
    </submittedName>
</protein>
<gene>
    <name evidence="9" type="ORF">AT959_02025</name>
</gene>
<dbReference type="GO" id="GO:0009279">
    <property type="term" value="C:cell outer membrane"/>
    <property type="evidence" value="ECO:0007669"/>
    <property type="project" value="UniProtKB-SubCell"/>
</dbReference>
<organism evidence="9 10">
    <name type="scientific">Dechloromonas denitrificans</name>
    <dbReference type="NCBI Taxonomy" id="281362"/>
    <lineage>
        <taxon>Bacteria</taxon>
        <taxon>Pseudomonadati</taxon>
        <taxon>Pseudomonadota</taxon>
        <taxon>Betaproteobacteria</taxon>
        <taxon>Rhodocyclales</taxon>
        <taxon>Azonexaceae</taxon>
        <taxon>Dechloromonas</taxon>
    </lineage>
</organism>
<dbReference type="STRING" id="281362.AT959_02025"/>
<evidence type="ECO:0000256" key="5">
    <source>
        <dbReference type="ARBA" id="ARBA00022729"/>
    </source>
</evidence>
<dbReference type="EMBL" id="LODL01000005">
    <property type="protein sequence ID" value="KXB32487.1"/>
    <property type="molecule type" value="Genomic_DNA"/>
</dbReference>
<keyword evidence="6" id="KW-0472">Membrane</keyword>
<dbReference type="PANTHER" id="PTHR35093">
    <property type="entry name" value="OUTER MEMBRANE PROTEIN NMB0088-RELATED"/>
    <property type="match status" value="1"/>
</dbReference>
<dbReference type="AlphaFoldDB" id="A0A133XNI9"/>
<comment type="similarity">
    <text evidence="2">Belongs to the OmpP1/FadL family.</text>
</comment>
<dbReference type="Proteomes" id="UP000070186">
    <property type="component" value="Unassembled WGS sequence"/>
</dbReference>
<evidence type="ECO:0000313" key="9">
    <source>
        <dbReference type="EMBL" id="KXB32487.1"/>
    </source>
</evidence>
<evidence type="ECO:0000256" key="2">
    <source>
        <dbReference type="ARBA" id="ARBA00008163"/>
    </source>
</evidence>
<comment type="caution">
    <text evidence="9">The sequence shown here is derived from an EMBL/GenBank/DDBJ whole genome shotgun (WGS) entry which is preliminary data.</text>
</comment>
<feature type="signal peptide" evidence="8">
    <location>
        <begin position="1"/>
        <end position="23"/>
    </location>
</feature>
<evidence type="ECO:0000256" key="4">
    <source>
        <dbReference type="ARBA" id="ARBA00022692"/>
    </source>
</evidence>
<dbReference type="SUPFAM" id="SSF56935">
    <property type="entry name" value="Porins"/>
    <property type="match status" value="1"/>
</dbReference>
<feature type="chain" id="PRO_5007459632" evidence="8">
    <location>
        <begin position="24"/>
        <end position="402"/>
    </location>
</feature>
<proteinExistence type="inferred from homology"/>
<evidence type="ECO:0000256" key="3">
    <source>
        <dbReference type="ARBA" id="ARBA00022452"/>
    </source>
</evidence>
<evidence type="ECO:0000256" key="7">
    <source>
        <dbReference type="ARBA" id="ARBA00023237"/>
    </source>
</evidence>
<keyword evidence="4" id="KW-0812">Transmembrane</keyword>
<dbReference type="GO" id="GO:0015483">
    <property type="term" value="F:long-chain fatty acid transporting porin activity"/>
    <property type="evidence" value="ECO:0007669"/>
    <property type="project" value="TreeGrafter"/>
</dbReference>
<dbReference type="Pfam" id="PF03349">
    <property type="entry name" value="Toluene_X"/>
    <property type="match status" value="1"/>
</dbReference>